<dbReference type="NCBIfam" id="TIGR04183">
    <property type="entry name" value="Por_Secre_tail"/>
    <property type="match status" value="1"/>
</dbReference>
<dbReference type="InterPro" id="IPR011050">
    <property type="entry name" value="Pectin_lyase_fold/virulence"/>
</dbReference>
<accession>A0ABS3TC23</accession>
<comment type="caution">
    <text evidence="5">The sequence shown here is derived from an EMBL/GenBank/DDBJ whole genome shotgun (WGS) entry which is preliminary data.</text>
</comment>
<evidence type="ECO:0000256" key="1">
    <source>
        <dbReference type="SAM" id="MobiDB-lite"/>
    </source>
</evidence>
<keyword evidence="2" id="KW-0732">Signal</keyword>
<dbReference type="Proteomes" id="UP000670527">
    <property type="component" value="Unassembled WGS sequence"/>
</dbReference>
<feature type="signal peptide" evidence="2">
    <location>
        <begin position="1"/>
        <end position="24"/>
    </location>
</feature>
<dbReference type="Pfam" id="PF13229">
    <property type="entry name" value="Beta_helix"/>
    <property type="match status" value="1"/>
</dbReference>
<dbReference type="SUPFAM" id="SSF63825">
    <property type="entry name" value="YWTD domain"/>
    <property type="match status" value="1"/>
</dbReference>
<dbReference type="InterPro" id="IPR026444">
    <property type="entry name" value="Secre_tail"/>
</dbReference>
<dbReference type="InterPro" id="IPR012334">
    <property type="entry name" value="Pectin_lyas_fold"/>
</dbReference>
<evidence type="ECO:0000256" key="2">
    <source>
        <dbReference type="SAM" id="SignalP"/>
    </source>
</evidence>
<dbReference type="PROSITE" id="PS51257">
    <property type="entry name" value="PROKAR_LIPOPROTEIN"/>
    <property type="match status" value="1"/>
</dbReference>
<protein>
    <submittedName>
        <fullName evidence="5">T9SS type A sorting domain-containing protein</fullName>
    </submittedName>
</protein>
<dbReference type="Pfam" id="PF18962">
    <property type="entry name" value="Por_Secre_tail"/>
    <property type="match status" value="1"/>
</dbReference>
<dbReference type="SMART" id="SM00710">
    <property type="entry name" value="PbH1"/>
    <property type="match status" value="8"/>
</dbReference>
<dbReference type="RefSeq" id="WP_208307642.1">
    <property type="nucleotide sequence ID" value="NZ_JAGETX010000005.1"/>
</dbReference>
<dbReference type="InterPro" id="IPR006626">
    <property type="entry name" value="PbH1"/>
</dbReference>
<proteinExistence type="predicted"/>
<dbReference type="EMBL" id="JAGETX010000005">
    <property type="protein sequence ID" value="MBO3271196.1"/>
    <property type="molecule type" value="Genomic_DNA"/>
</dbReference>
<gene>
    <name evidence="5" type="ORF">J4D97_11095</name>
</gene>
<feature type="chain" id="PRO_5047408134" evidence="2">
    <location>
        <begin position="25"/>
        <end position="1394"/>
    </location>
</feature>
<organism evidence="5 6">
    <name type="scientific">Hymenobacter defluvii</name>
    <dbReference type="NCBI Taxonomy" id="2054411"/>
    <lineage>
        <taxon>Bacteria</taxon>
        <taxon>Pseudomonadati</taxon>
        <taxon>Bacteroidota</taxon>
        <taxon>Cytophagia</taxon>
        <taxon>Cytophagales</taxon>
        <taxon>Hymenobacteraceae</taxon>
        <taxon>Hymenobacter</taxon>
    </lineage>
</organism>
<feature type="region of interest" description="Disordered" evidence="1">
    <location>
        <begin position="467"/>
        <end position="495"/>
    </location>
</feature>
<dbReference type="SUPFAM" id="SSF51126">
    <property type="entry name" value="Pectin lyase-like"/>
    <property type="match status" value="1"/>
</dbReference>
<evidence type="ECO:0000313" key="6">
    <source>
        <dbReference type="Proteomes" id="UP000670527"/>
    </source>
</evidence>
<feature type="compositionally biased region" description="Polar residues" evidence="1">
    <location>
        <begin position="467"/>
        <end position="481"/>
    </location>
</feature>
<evidence type="ECO:0000313" key="5">
    <source>
        <dbReference type="EMBL" id="MBO3271196.1"/>
    </source>
</evidence>
<sequence length="1394" mass="142645">MKTTLHFAILLLAWLVLGSAAAWAQGAAFSCDGTFYQIRQVGTTSSLYRVDRSASTYTTVPVNVRTVNGTPTNDMGVLLNGLAYNSQDGYMYALSTTGSSGTLPTSISMYKIGQGGIVNMGVISGMPNIQVAAGTIDKNGRYYVSSQNSAGTANYNLYRYDLNSATPLVASALRLRSANNTADLNVTFYDLALNPNDNLLYGVFQNGTLWRIDPYTNASTGQALVTVIRGTSINTQAVGTSFFDVAGNLFVYTNGTVGTASSGIFFQVDVNTGAYTQLSTIDPASVSDGASCINPSYYLDVVKSVTNVVRNSATSYTVSFQFKVKNTGTQTLDKVQVSDFLWSGNASTTQVGSTFSGADATRAQSVTVNSLSVTNDGSATLAANTTTSYTGVSNTTTPIRAGLLTGTQSLTAGQSATINLTVTVGYAATTNVPTTPVDNQAYASALGGATSANGGYKLSAQGNLVSPTNGNLQATDASTDSGALPANPNEDSPTPSPIYFQTAILGNVFEDVNYGGGSGRSQATSNGLGVTGARVELFSVSTTNNVDTYTYLQATTSDANGNYTFTTTNGTTALAANTTYAVRVVNNTVVSNRSGGSTSGLVSVQTYRTDVSTATTTPVTDRVGGEVPNKVDYGNTTTTTLPVASTTQAIQSITKVLTPTAGPRLGVDFGYNFDTVVNTNNTGQGSLRQFIVNSNALGGEGQLVQAGSNAAGALPAGKETSIFMIPSGATTSVPAGQRSDLTSGLVNGVAVITPATALPAITGPNTRLDGTTQTYNVGNTNTATLGTSGTVGTMATTFSRVDAPEVEIKVSTSLAGLSITASDVDMTGLALYGSNGNALTISGSNANISNNVLGVTARATTDLGTTARTTGSQISITGGNGTTINNNLVLYAGQSGIVVGSGATTVTITSNEVSTNGRTSVAADGITILGSGAIVTSNLISSNAGNGIDMVSSAGAVTIVSNTISGNGVGLTNTAPTETAGVRVGGSANRLVNNILNANYGAGIMVASDAANTIISQNSTLNNGTITAANGNAATGQLGIDLLKSTDDAGRGTSAYASLNATGKTASSGANGLLNFPVIMKAVVTNTTNGFLQVTGFAPAGSTIEFFLADRTSTAFGQGKTYLFSALEGGTLTSVTDSNGDTGSYSGVINGLDQGSETNATRFTFSLPLSSLTTEQRTAVINASARLTATATASGLITSEFSGNVLIQQNTPLPVELVAFAVQAVQQNAVLSWSTASEKNNAYFVVERSFDGFTFTAVGRVAGQGSTSQAHVYGLVDAKVPHTGTVYYRLRQVDHDGTESLSPVRTVVFTGEVVAQAPTLYPNPTTTRTTLDLRGLATGSYQVSVVDMAGRTVASYSVSGGLESSLDVQQLPVGTYVVLVQGTNERHVLRLVKQ</sequence>
<reference evidence="5 6" key="1">
    <citation type="submission" date="2021-03" db="EMBL/GenBank/DDBJ databases">
        <authorList>
            <person name="Kim M.K."/>
        </authorList>
    </citation>
    <scope>NUCLEOTIDE SEQUENCE [LARGE SCALE GENOMIC DNA]</scope>
    <source>
        <strain evidence="5 6">BT507</strain>
    </source>
</reference>
<name>A0ABS3TC23_9BACT</name>
<dbReference type="Gene3D" id="2.160.20.10">
    <property type="entry name" value="Single-stranded right-handed beta-helix, Pectin lyase-like"/>
    <property type="match status" value="1"/>
</dbReference>
<evidence type="ECO:0000259" key="3">
    <source>
        <dbReference type="Pfam" id="PF13229"/>
    </source>
</evidence>
<feature type="domain" description="Right handed beta helix" evidence="3">
    <location>
        <begin position="874"/>
        <end position="1032"/>
    </location>
</feature>
<dbReference type="InterPro" id="IPR039448">
    <property type="entry name" value="Beta_helix"/>
</dbReference>
<evidence type="ECO:0000259" key="4">
    <source>
        <dbReference type="Pfam" id="PF18962"/>
    </source>
</evidence>
<feature type="domain" description="Secretion system C-terminal sorting" evidence="4">
    <location>
        <begin position="1320"/>
        <end position="1387"/>
    </location>
</feature>
<keyword evidence="6" id="KW-1185">Reference proteome</keyword>